<dbReference type="FunFam" id="3.30.1360.210:FF:000001">
    <property type="entry name" value="60S ribosomal protein L22 1"/>
    <property type="match status" value="1"/>
</dbReference>
<name>A0A813D636_POLGL</name>
<dbReference type="EMBL" id="CAJNNV010000960">
    <property type="protein sequence ID" value="CAE8583960.1"/>
    <property type="molecule type" value="Genomic_DNA"/>
</dbReference>
<evidence type="ECO:0000256" key="3">
    <source>
        <dbReference type="ARBA" id="ARBA00023274"/>
    </source>
</evidence>
<accession>A0A813D636</accession>
<reference evidence="8" key="1">
    <citation type="submission" date="2021-02" db="EMBL/GenBank/DDBJ databases">
        <authorList>
            <person name="Dougan E. K."/>
            <person name="Rhodes N."/>
            <person name="Thang M."/>
            <person name="Chan C."/>
        </authorList>
    </citation>
    <scope>NUCLEOTIDE SEQUENCE</scope>
</reference>
<evidence type="ECO:0000313" key="9">
    <source>
        <dbReference type="Proteomes" id="UP000654075"/>
    </source>
</evidence>
<dbReference type="OrthoDB" id="10259820at2759"/>
<feature type="compositionally biased region" description="Basic and acidic residues" evidence="6">
    <location>
        <begin position="350"/>
        <end position="446"/>
    </location>
</feature>
<dbReference type="InterPro" id="IPR002671">
    <property type="entry name" value="Ribosomal_eL22"/>
</dbReference>
<comment type="caution">
    <text evidence="8">The sequence shown here is derived from an EMBL/GenBank/DDBJ whole genome shotgun (WGS) entry which is preliminary data.</text>
</comment>
<dbReference type="GO" id="GO:0005737">
    <property type="term" value="C:cytoplasm"/>
    <property type="evidence" value="ECO:0007669"/>
    <property type="project" value="UniProtKB-ARBA"/>
</dbReference>
<dbReference type="PANTHER" id="PTHR10064:SF0">
    <property type="entry name" value="FI24544P1-RELATED"/>
    <property type="match status" value="1"/>
</dbReference>
<dbReference type="Gene3D" id="3.30.1360.210">
    <property type="match status" value="1"/>
</dbReference>
<dbReference type="InterPro" id="IPR038526">
    <property type="entry name" value="Ribosomal_eL22_sf"/>
</dbReference>
<evidence type="ECO:0000256" key="4">
    <source>
        <dbReference type="ARBA" id="ARBA00040613"/>
    </source>
</evidence>
<sequence>MAVKGLKKKTAVKGKKVVMKFTLDCQQPADDNIIEAKDFEKFLTNRIKVDGKTGNLGEKVTITREKSKIHVSAEAPFSKRYLKYLGKKYLKAQQLRDFLRIVAPTKTSYELRYFNINEDKDEVKMYLESQNGVPWVTLCYIVAEVNYGGRVTDDKDVRLISALLKRYFNEGVLTDGYKLSPLDAYQCPDEGSLEEVREYIRGLPVDEDPQVFGLHSNAQITAQTEVANRYMEIILSVQPRISSSGGGGKRPEEVVAEMAQAFLERVPPLLSRKDAHPETRSTALLVAGKAEEEVTEVEVDLDIGVEGFAETFRDLVEEPSPERAEAEFPRLEFEAQAEIWSRDQILADQGKGEPEKGKGESWREALEEEPEKKDEKAILVDEDERPWRKGKGEKGKGEPEKGKGEPEKGKGEPRREALEEEQEKKDEKDERDWYEKAVEEEPEKGKGRPSQTAESSSGRRQSDVRLASFLQNTTRSWRVLACFLAVLVFEVAPQAPSGDLDLRACLPDMCRGPSIITLRGASANRQMLLLASSLLMLVTFSVASSTSTCASESDDSLVFEEALDLDADDDALQLLQVASRSGATAVQGRGLTKTASLQVDQPSLVSEEATVMPNSPDGAAPAEGAKARKDIPLALLEAAEAFLEKNAWLPLLIIFGFAIVLGFLLLLLFQG</sequence>
<feature type="transmembrane region" description="Helical" evidence="7">
    <location>
        <begin position="647"/>
        <end position="669"/>
    </location>
</feature>
<dbReference type="GO" id="GO:0005840">
    <property type="term" value="C:ribosome"/>
    <property type="evidence" value="ECO:0007669"/>
    <property type="project" value="UniProtKB-KW"/>
</dbReference>
<protein>
    <recommendedName>
        <fullName evidence="4">Large ribosomal subunit protein eL22</fullName>
    </recommendedName>
    <alternativeName>
        <fullName evidence="5">60S ribosomal protein L22</fullName>
    </alternativeName>
</protein>
<organism evidence="8 9">
    <name type="scientific">Polarella glacialis</name>
    <name type="common">Dinoflagellate</name>
    <dbReference type="NCBI Taxonomy" id="89957"/>
    <lineage>
        <taxon>Eukaryota</taxon>
        <taxon>Sar</taxon>
        <taxon>Alveolata</taxon>
        <taxon>Dinophyceae</taxon>
        <taxon>Suessiales</taxon>
        <taxon>Suessiaceae</taxon>
        <taxon>Polarella</taxon>
    </lineage>
</organism>
<evidence type="ECO:0000256" key="5">
    <source>
        <dbReference type="ARBA" id="ARBA00041214"/>
    </source>
</evidence>
<evidence type="ECO:0000256" key="6">
    <source>
        <dbReference type="SAM" id="MobiDB-lite"/>
    </source>
</evidence>
<dbReference type="GO" id="GO:0003735">
    <property type="term" value="F:structural constituent of ribosome"/>
    <property type="evidence" value="ECO:0007669"/>
    <property type="project" value="InterPro"/>
</dbReference>
<dbReference type="AlphaFoldDB" id="A0A813D636"/>
<gene>
    <name evidence="8" type="ORF">PGLA1383_LOCUS2906</name>
</gene>
<keyword evidence="3" id="KW-0687">Ribonucleoprotein</keyword>
<dbReference type="Pfam" id="PF01776">
    <property type="entry name" value="Ribosomal_L22e"/>
    <property type="match status" value="1"/>
</dbReference>
<comment type="similarity">
    <text evidence="1">Belongs to the eukaryotic ribosomal protein eL22 family.</text>
</comment>
<keyword evidence="7" id="KW-1133">Transmembrane helix</keyword>
<feature type="non-terminal residue" evidence="8">
    <location>
        <position position="671"/>
    </location>
</feature>
<feature type="compositionally biased region" description="Polar residues" evidence="6">
    <location>
        <begin position="449"/>
        <end position="459"/>
    </location>
</feature>
<feature type="region of interest" description="Disordered" evidence="6">
    <location>
        <begin position="344"/>
        <end position="462"/>
    </location>
</feature>
<dbReference type="PANTHER" id="PTHR10064">
    <property type="entry name" value="60S RIBOSOMAL PROTEIN L22"/>
    <property type="match status" value="1"/>
</dbReference>
<evidence type="ECO:0000256" key="1">
    <source>
        <dbReference type="ARBA" id="ARBA00007817"/>
    </source>
</evidence>
<evidence type="ECO:0000256" key="2">
    <source>
        <dbReference type="ARBA" id="ARBA00022980"/>
    </source>
</evidence>
<proteinExistence type="inferred from homology"/>
<keyword evidence="9" id="KW-1185">Reference proteome</keyword>
<evidence type="ECO:0000256" key="7">
    <source>
        <dbReference type="SAM" id="Phobius"/>
    </source>
</evidence>
<dbReference type="Proteomes" id="UP000654075">
    <property type="component" value="Unassembled WGS sequence"/>
</dbReference>
<evidence type="ECO:0000313" key="8">
    <source>
        <dbReference type="EMBL" id="CAE8583960.1"/>
    </source>
</evidence>
<keyword evidence="7" id="KW-0812">Transmembrane</keyword>
<keyword evidence="2" id="KW-0689">Ribosomal protein</keyword>
<dbReference type="GO" id="GO:0002181">
    <property type="term" value="P:cytoplasmic translation"/>
    <property type="evidence" value="ECO:0007669"/>
    <property type="project" value="TreeGrafter"/>
</dbReference>
<dbReference type="GO" id="GO:0003723">
    <property type="term" value="F:RNA binding"/>
    <property type="evidence" value="ECO:0007669"/>
    <property type="project" value="TreeGrafter"/>
</dbReference>
<keyword evidence="7" id="KW-0472">Membrane</keyword>
<dbReference type="GO" id="GO:1990904">
    <property type="term" value="C:ribonucleoprotein complex"/>
    <property type="evidence" value="ECO:0007669"/>
    <property type="project" value="UniProtKB-KW"/>
</dbReference>